<comment type="caution">
    <text evidence="2">The sequence shown here is derived from an EMBL/GenBank/DDBJ whole genome shotgun (WGS) entry which is preliminary data.</text>
</comment>
<dbReference type="PANTHER" id="PTHR22916:SF3">
    <property type="entry name" value="UDP-GLCNAC:BETAGAL BETA-1,3-N-ACETYLGLUCOSAMINYLTRANSFERASE-LIKE PROTEIN 1"/>
    <property type="match status" value="1"/>
</dbReference>
<feature type="domain" description="Glycosyltransferase 2-like" evidence="1">
    <location>
        <begin position="6"/>
        <end position="165"/>
    </location>
</feature>
<name>A0A5R9L559_9BACT</name>
<evidence type="ECO:0000313" key="3">
    <source>
        <dbReference type="Proteomes" id="UP000306402"/>
    </source>
</evidence>
<dbReference type="Pfam" id="PF00535">
    <property type="entry name" value="Glycos_transf_2"/>
    <property type="match status" value="1"/>
</dbReference>
<sequence length="311" mass="35455">MGVLISVVTAVYNDEQFIRQSVESILNQTYKDIEYIVVDDGSTDNTLHILNEIAAKDNRLIVITQKNQGAAAARNKAIQTATGRYIAIQDSDDISAPERLEKQLAQILKSSQNLISCSGYNVINTKGEVITTSNKTYKDINKNILDGSTAALHPTMMIPRESIIEAGGYDAFYAKTEDYDLILRLIEKGAVIEKLNEVLYGYRIRDTSESSMNNGAYIKRVYENHKARINNRPEDFSEVINDYVKDEHYVIKRQVREVFYSENYSKFLKLYFQNFSKLPANNFFLFFLYAIAPSPLKKLFRAMAIRFGVSE</sequence>
<dbReference type="InterPro" id="IPR001173">
    <property type="entry name" value="Glyco_trans_2-like"/>
</dbReference>
<dbReference type="AlphaFoldDB" id="A0A5R9L559"/>
<organism evidence="2 3">
    <name type="scientific">Dyadobacter luticola</name>
    <dbReference type="NCBI Taxonomy" id="1979387"/>
    <lineage>
        <taxon>Bacteria</taxon>
        <taxon>Pseudomonadati</taxon>
        <taxon>Bacteroidota</taxon>
        <taxon>Cytophagia</taxon>
        <taxon>Cytophagales</taxon>
        <taxon>Spirosomataceae</taxon>
        <taxon>Dyadobacter</taxon>
    </lineage>
</organism>
<dbReference type="Gene3D" id="3.90.550.10">
    <property type="entry name" value="Spore Coat Polysaccharide Biosynthesis Protein SpsA, Chain A"/>
    <property type="match status" value="1"/>
</dbReference>
<dbReference type="EMBL" id="VCEJ01000002">
    <property type="protein sequence ID" value="TLV03714.1"/>
    <property type="molecule type" value="Genomic_DNA"/>
</dbReference>
<protein>
    <submittedName>
        <fullName evidence="2">Glycosyltransferase</fullName>
    </submittedName>
</protein>
<dbReference type="RefSeq" id="WP_138364923.1">
    <property type="nucleotide sequence ID" value="NZ_VCEJ01000002.1"/>
</dbReference>
<dbReference type="GO" id="GO:0016758">
    <property type="term" value="F:hexosyltransferase activity"/>
    <property type="evidence" value="ECO:0007669"/>
    <property type="project" value="UniProtKB-ARBA"/>
</dbReference>
<keyword evidence="2" id="KW-0808">Transferase</keyword>
<dbReference type="Proteomes" id="UP000306402">
    <property type="component" value="Unassembled WGS sequence"/>
</dbReference>
<dbReference type="OrthoDB" id="9815829at2"/>
<evidence type="ECO:0000313" key="2">
    <source>
        <dbReference type="EMBL" id="TLV03714.1"/>
    </source>
</evidence>
<proteinExistence type="predicted"/>
<accession>A0A5R9L559</accession>
<reference evidence="2 3" key="1">
    <citation type="submission" date="2019-05" db="EMBL/GenBank/DDBJ databases">
        <authorList>
            <person name="Qu J.-H."/>
        </authorList>
    </citation>
    <scope>NUCLEOTIDE SEQUENCE [LARGE SCALE GENOMIC DNA]</scope>
    <source>
        <strain evidence="2 3">T17</strain>
    </source>
</reference>
<evidence type="ECO:0000259" key="1">
    <source>
        <dbReference type="Pfam" id="PF00535"/>
    </source>
</evidence>
<dbReference type="PANTHER" id="PTHR22916">
    <property type="entry name" value="GLYCOSYLTRANSFERASE"/>
    <property type="match status" value="1"/>
</dbReference>
<dbReference type="InterPro" id="IPR029044">
    <property type="entry name" value="Nucleotide-diphossugar_trans"/>
</dbReference>
<dbReference type="SUPFAM" id="SSF53448">
    <property type="entry name" value="Nucleotide-diphospho-sugar transferases"/>
    <property type="match status" value="1"/>
</dbReference>
<gene>
    <name evidence="2" type="ORF">FEN17_08980</name>
</gene>
<keyword evidence="3" id="KW-1185">Reference proteome</keyword>